<protein>
    <recommendedName>
        <fullName evidence="1">Methyltransferase FkbM domain-containing protein</fullName>
    </recommendedName>
</protein>
<organism evidence="2 3">
    <name type="scientific">Bradyrhizobium macuxiense</name>
    <dbReference type="NCBI Taxonomy" id="1755647"/>
    <lineage>
        <taxon>Bacteria</taxon>
        <taxon>Pseudomonadati</taxon>
        <taxon>Pseudomonadota</taxon>
        <taxon>Alphaproteobacteria</taxon>
        <taxon>Hyphomicrobiales</taxon>
        <taxon>Nitrobacteraceae</taxon>
        <taxon>Bradyrhizobium</taxon>
    </lineage>
</organism>
<dbReference type="Gene3D" id="3.40.50.150">
    <property type="entry name" value="Vaccinia Virus protein VP39"/>
    <property type="match status" value="1"/>
</dbReference>
<dbReference type="NCBIfam" id="TIGR01444">
    <property type="entry name" value="fkbM_fam"/>
    <property type="match status" value="1"/>
</dbReference>
<feature type="domain" description="Methyltransferase FkbM" evidence="1">
    <location>
        <begin position="43"/>
        <end position="163"/>
    </location>
</feature>
<keyword evidence="3" id="KW-1185">Reference proteome</keyword>
<evidence type="ECO:0000313" key="3">
    <source>
        <dbReference type="Proteomes" id="UP000057737"/>
    </source>
</evidence>
<sequence length="297" mass="33345">MVVRGVMAGAAERYFRRPLRCACRQRHASAREKTMATNDLIYDVGVNDGVDSAYYLSRGYRVLGIEASPVLAAKLREKFEPDIREGRYTLLEVGVADDDGSAEFWMSDVTEWSSFNKDVASRDGTPHRAVHIATRRFSSIVEEFGVPFYCKVDIEGNDRCCVRALTEETAPPYLSIEMSHKDGGVDLNLLDALGYRHFKIISQVTRAQPVPSLMKIDGMLSGFPKKALRAAIKRTLGVRSSHGRKFPLGSSGPFAEGTPGRWRSVSDVRGLWAFLKEFDERTGKNRLGEWFDFHAKR</sequence>
<dbReference type="Proteomes" id="UP000057737">
    <property type="component" value="Unassembled WGS sequence"/>
</dbReference>
<proteinExistence type="predicted"/>
<dbReference type="SUPFAM" id="SSF53335">
    <property type="entry name" value="S-adenosyl-L-methionine-dependent methyltransferases"/>
    <property type="match status" value="1"/>
</dbReference>
<dbReference type="InterPro" id="IPR006342">
    <property type="entry name" value="FkbM_mtfrase"/>
</dbReference>
<dbReference type="InterPro" id="IPR029063">
    <property type="entry name" value="SAM-dependent_MTases_sf"/>
</dbReference>
<dbReference type="EMBL" id="LNCU01000123">
    <property type="protein sequence ID" value="KWV45563.1"/>
    <property type="molecule type" value="Genomic_DNA"/>
</dbReference>
<evidence type="ECO:0000313" key="2">
    <source>
        <dbReference type="EMBL" id="KWV45563.1"/>
    </source>
</evidence>
<dbReference type="AlphaFoldDB" id="A0A109JAW2"/>
<comment type="caution">
    <text evidence="2">The sequence shown here is derived from an EMBL/GenBank/DDBJ whole genome shotgun (WGS) entry which is preliminary data.</text>
</comment>
<reference evidence="2 3" key="1">
    <citation type="submission" date="2015-11" db="EMBL/GenBank/DDBJ databases">
        <title>Draft Genome Sequence of the Strain BR 10303 (Bradyrhizobium sp.) isolated from nodules of Centrolobium paraense.</title>
        <authorList>
            <person name="Zelli J.E."/>
            <person name="Simoes-Araujo J.L."/>
            <person name="Barauna A.C."/>
            <person name="Silva K."/>
        </authorList>
    </citation>
    <scope>NUCLEOTIDE SEQUENCE [LARGE SCALE GENOMIC DNA]</scope>
    <source>
        <strain evidence="2 3">BR 10303</strain>
    </source>
</reference>
<accession>A0A109JAW2</accession>
<evidence type="ECO:0000259" key="1">
    <source>
        <dbReference type="Pfam" id="PF05050"/>
    </source>
</evidence>
<dbReference type="Pfam" id="PF05050">
    <property type="entry name" value="Methyltransf_21"/>
    <property type="match status" value="1"/>
</dbReference>
<name>A0A109JAW2_9BRAD</name>
<gene>
    <name evidence="2" type="ORF">AS156_23605</name>
</gene>